<dbReference type="Pfam" id="PF00364">
    <property type="entry name" value="Biotin_lipoyl"/>
    <property type="match status" value="2"/>
</dbReference>
<dbReference type="PROSITE" id="PS00189">
    <property type="entry name" value="LIPOYL"/>
    <property type="match status" value="2"/>
</dbReference>
<dbReference type="GO" id="GO:0005737">
    <property type="term" value="C:cytoplasm"/>
    <property type="evidence" value="ECO:0007669"/>
    <property type="project" value="TreeGrafter"/>
</dbReference>
<evidence type="ECO:0000256" key="4">
    <source>
        <dbReference type="ARBA" id="ARBA00022823"/>
    </source>
</evidence>
<feature type="domain" description="Lipoyl-binding" evidence="8">
    <location>
        <begin position="134"/>
        <end position="209"/>
    </location>
</feature>
<dbReference type="InterPro" id="IPR014276">
    <property type="entry name" value="2-oxoglutarate_DH_E2"/>
</dbReference>
<evidence type="ECO:0000259" key="9">
    <source>
        <dbReference type="PROSITE" id="PS51826"/>
    </source>
</evidence>
<dbReference type="CDD" id="cd06849">
    <property type="entry name" value="lipoyl_domain"/>
    <property type="match status" value="2"/>
</dbReference>
<accession>A0A839XKH8</accession>
<evidence type="ECO:0000256" key="6">
    <source>
        <dbReference type="RuleBase" id="RU003423"/>
    </source>
</evidence>
<dbReference type="SUPFAM" id="SSF47005">
    <property type="entry name" value="Peripheral subunit-binding domain of 2-oxo acid dehydrogenase complex"/>
    <property type="match status" value="1"/>
</dbReference>
<dbReference type="SUPFAM" id="SSF52777">
    <property type="entry name" value="CoA-dependent acyltransferases"/>
    <property type="match status" value="1"/>
</dbReference>
<dbReference type="Gene3D" id="2.40.50.100">
    <property type="match status" value="2"/>
</dbReference>
<dbReference type="InterPro" id="IPR004167">
    <property type="entry name" value="PSBD"/>
</dbReference>
<feature type="compositionally biased region" description="Pro residues" evidence="7">
    <location>
        <begin position="217"/>
        <end position="237"/>
    </location>
</feature>
<dbReference type="InterPro" id="IPR050743">
    <property type="entry name" value="2-oxoacid_DH_E2_comp"/>
</dbReference>
<comment type="similarity">
    <text evidence="2 6">Belongs to the 2-oxoacid dehydrogenase family.</text>
</comment>
<feature type="compositionally biased region" description="Low complexity" evidence="7">
    <location>
        <begin position="85"/>
        <end position="136"/>
    </location>
</feature>
<sequence length="608" mass="61868">MAYSVTLPELGESVTEGTVTRWLKQEGESVAVDEPLLEISTDKVDTEVPSPVAGTVQKIIAKEDDTVEVGGELALVDDGSGGGESAPAAPAAPAESAPAASPAPAESAPAESAPAAAPEPAAAPAAASGGSASGSPVTLPELGESVTEGTVTRWLKQVGDTVEVDEPLLEISTDKVDTEVPSPVAGTLLEISAGEDTTVEVGGQLAVIGSADAAPSAPAPASTPTPEPAPEPEPAPAPQQAAPAPAAQQAPSAPAQQAPAQQAPAQQAQAPAAPAQSAPAPAQGDGGGTPYVTPLVRKLAAEHGIDLSTLTGSGVGGRIRKQDVLAAVDAKQQQAPAAAPAGSTAPATQAAPSKPAAAAPVSDAEKAALRGTVQKANRIRQITAEKTKESLQVSAQLTQVHEVDVSKIAKLRQRAKSAFREREGVNLTFLPFFAKATVEALKQHPNVNASYNEETKEITYHGSINLGVAVDTERGLLSVVIHDAGELSLSGLAHRIADLAERARTNKVTPDELTGGTFTITNIGSNGALFDTPIIVQPQSGMLGTGAVVKRPVVVADEDGNDTIAVRSMSYLPLTYDHRLIDGADAGRFVTTIKQRLEDGNFEDELGL</sequence>
<dbReference type="EC" id="2.3.1.-" evidence="6"/>
<keyword evidence="11" id="KW-1185">Reference proteome</keyword>
<evidence type="ECO:0000256" key="1">
    <source>
        <dbReference type="ARBA" id="ARBA00001938"/>
    </source>
</evidence>
<evidence type="ECO:0000256" key="3">
    <source>
        <dbReference type="ARBA" id="ARBA00022679"/>
    </source>
</evidence>
<dbReference type="Pfam" id="PF02817">
    <property type="entry name" value="E3_binding"/>
    <property type="match status" value="1"/>
</dbReference>
<dbReference type="PANTHER" id="PTHR43178">
    <property type="entry name" value="DIHYDROLIPOAMIDE ACETYLTRANSFERASE COMPONENT OF PYRUVATE DEHYDROGENASE COMPLEX"/>
    <property type="match status" value="1"/>
</dbReference>
<dbReference type="InterPro" id="IPR011053">
    <property type="entry name" value="Single_hybrid_motif"/>
</dbReference>
<evidence type="ECO:0000313" key="10">
    <source>
        <dbReference type="EMBL" id="MBB3661233.1"/>
    </source>
</evidence>
<feature type="region of interest" description="Disordered" evidence="7">
    <location>
        <begin position="74"/>
        <end position="145"/>
    </location>
</feature>
<dbReference type="PANTHER" id="PTHR43178:SF5">
    <property type="entry name" value="LIPOAMIDE ACYLTRANSFERASE COMPONENT OF BRANCHED-CHAIN ALPHA-KETO ACID DEHYDROGENASE COMPLEX, MITOCHONDRIAL"/>
    <property type="match status" value="1"/>
</dbReference>
<gene>
    <name evidence="10" type="ORF">FB384_000137</name>
</gene>
<feature type="region of interest" description="Disordered" evidence="7">
    <location>
        <begin position="211"/>
        <end position="291"/>
    </location>
</feature>
<protein>
    <recommendedName>
        <fullName evidence="6">Dihydrolipoamide acetyltransferase component of pyruvate dehydrogenase complex</fullName>
        <ecNumber evidence="6">2.3.1.-</ecNumber>
    </recommendedName>
</protein>
<keyword evidence="4 6" id="KW-0450">Lipoyl</keyword>
<feature type="compositionally biased region" description="Low complexity" evidence="7">
    <location>
        <begin position="238"/>
        <end position="283"/>
    </location>
</feature>
<keyword evidence="5 6" id="KW-0012">Acyltransferase</keyword>
<dbReference type="InterPro" id="IPR003016">
    <property type="entry name" value="2-oxoA_DH_lipoyl-BS"/>
</dbReference>
<feature type="domain" description="Peripheral subunit-binding (PSBD)" evidence="9">
    <location>
        <begin position="291"/>
        <end position="328"/>
    </location>
</feature>
<evidence type="ECO:0000256" key="5">
    <source>
        <dbReference type="ARBA" id="ARBA00023315"/>
    </source>
</evidence>
<dbReference type="GO" id="GO:0016407">
    <property type="term" value="F:acetyltransferase activity"/>
    <property type="evidence" value="ECO:0007669"/>
    <property type="project" value="TreeGrafter"/>
</dbReference>
<dbReference type="Gene3D" id="3.30.559.10">
    <property type="entry name" value="Chloramphenicol acetyltransferase-like domain"/>
    <property type="match status" value="1"/>
</dbReference>
<evidence type="ECO:0000313" key="11">
    <source>
        <dbReference type="Proteomes" id="UP000564573"/>
    </source>
</evidence>
<dbReference type="RefSeq" id="WP_183778175.1">
    <property type="nucleotide sequence ID" value="NZ_JACIBS010000001.1"/>
</dbReference>
<proteinExistence type="inferred from homology"/>
<evidence type="ECO:0000259" key="8">
    <source>
        <dbReference type="PROSITE" id="PS50968"/>
    </source>
</evidence>
<evidence type="ECO:0000256" key="7">
    <source>
        <dbReference type="SAM" id="MobiDB-lite"/>
    </source>
</evidence>
<dbReference type="SUPFAM" id="SSF51230">
    <property type="entry name" value="Single hybrid motif"/>
    <property type="match status" value="2"/>
</dbReference>
<dbReference type="InterPro" id="IPR000089">
    <property type="entry name" value="Biotin_lipoyl"/>
</dbReference>
<name>A0A839XKH8_9PSEU</name>
<keyword evidence="3 6" id="KW-0808">Transferase</keyword>
<dbReference type="EMBL" id="JACIBS010000001">
    <property type="protein sequence ID" value="MBB3661233.1"/>
    <property type="molecule type" value="Genomic_DNA"/>
</dbReference>
<comment type="cofactor">
    <cofactor evidence="1 6">
        <name>(R)-lipoate</name>
        <dbReference type="ChEBI" id="CHEBI:83088"/>
    </cofactor>
</comment>
<reference evidence="10 11" key="1">
    <citation type="submission" date="2020-08" db="EMBL/GenBank/DDBJ databases">
        <title>Sequencing the genomes of 1000 actinobacteria strains.</title>
        <authorList>
            <person name="Klenk H.-P."/>
        </authorList>
    </citation>
    <scope>NUCLEOTIDE SEQUENCE [LARGE SCALE GENOMIC DNA]</scope>
    <source>
        <strain evidence="10 11">DSM 45267</strain>
    </source>
</reference>
<organism evidence="10 11">
    <name type="scientific">Prauserella sediminis</name>
    <dbReference type="NCBI Taxonomy" id="577680"/>
    <lineage>
        <taxon>Bacteria</taxon>
        <taxon>Bacillati</taxon>
        <taxon>Actinomycetota</taxon>
        <taxon>Actinomycetes</taxon>
        <taxon>Pseudonocardiales</taxon>
        <taxon>Pseudonocardiaceae</taxon>
        <taxon>Prauserella</taxon>
        <taxon>Prauserella salsuginis group</taxon>
    </lineage>
</organism>
<dbReference type="InterPro" id="IPR036625">
    <property type="entry name" value="E3-bd_dom_sf"/>
</dbReference>
<dbReference type="Proteomes" id="UP000564573">
    <property type="component" value="Unassembled WGS sequence"/>
</dbReference>
<feature type="compositionally biased region" description="Low complexity" evidence="7">
    <location>
        <begin position="336"/>
        <end position="362"/>
    </location>
</feature>
<evidence type="ECO:0000256" key="2">
    <source>
        <dbReference type="ARBA" id="ARBA00007317"/>
    </source>
</evidence>
<dbReference type="NCBIfam" id="TIGR02927">
    <property type="entry name" value="SucB_Actino"/>
    <property type="match status" value="1"/>
</dbReference>
<dbReference type="Gene3D" id="4.10.320.10">
    <property type="entry name" value="E3-binding domain"/>
    <property type="match status" value="1"/>
</dbReference>
<feature type="domain" description="Lipoyl-binding" evidence="8">
    <location>
        <begin position="2"/>
        <end position="77"/>
    </location>
</feature>
<dbReference type="PROSITE" id="PS51826">
    <property type="entry name" value="PSBD"/>
    <property type="match status" value="1"/>
</dbReference>
<dbReference type="GO" id="GO:0031405">
    <property type="term" value="F:lipoic acid binding"/>
    <property type="evidence" value="ECO:0007669"/>
    <property type="project" value="TreeGrafter"/>
</dbReference>
<comment type="caution">
    <text evidence="10">The sequence shown here is derived from an EMBL/GenBank/DDBJ whole genome shotgun (WGS) entry which is preliminary data.</text>
</comment>
<dbReference type="Pfam" id="PF00198">
    <property type="entry name" value="2-oxoacid_dh"/>
    <property type="match status" value="1"/>
</dbReference>
<feature type="region of interest" description="Disordered" evidence="7">
    <location>
        <begin position="336"/>
        <end position="363"/>
    </location>
</feature>
<dbReference type="InterPro" id="IPR001078">
    <property type="entry name" value="2-oxoacid_DH_actylTfrase"/>
</dbReference>
<dbReference type="PROSITE" id="PS50968">
    <property type="entry name" value="BIOTINYL_LIPOYL"/>
    <property type="match status" value="2"/>
</dbReference>
<dbReference type="InterPro" id="IPR023213">
    <property type="entry name" value="CAT-like_dom_sf"/>
</dbReference>
<dbReference type="AlphaFoldDB" id="A0A839XKH8"/>